<keyword evidence="2" id="KW-1185">Reference proteome</keyword>
<dbReference type="AlphaFoldDB" id="F4RYK3"/>
<sequence length="148" mass="16750">MTGLISFDMVLRMRAGRFWVGFKVDNLQSERNQKEEKWFDVIQGFSLKEWSLDNTACFFWDGLVLGDAAHFLVDNFKRIGGLGAGTSSRGDSSFEVTFISELVAVKVRVIYPVVVIEGVPNWAGHKSAILLLCDLGKSVNQYREERIR</sequence>
<accession>F4RYK3</accession>
<reference evidence="2" key="1">
    <citation type="journal article" date="2011" name="Proc. Natl. Acad. Sci. U.S.A.">
        <title>Obligate biotrophy features unraveled by the genomic analysis of rust fungi.</title>
        <authorList>
            <person name="Duplessis S."/>
            <person name="Cuomo C.A."/>
            <person name="Lin Y.-C."/>
            <person name="Aerts A."/>
            <person name="Tisserant E."/>
            <person name="Veneault-Fourrey C."/>
            <person name="Joly D.L."/>
            <person name="Hacquard S."/>
            <person name="Amselem J."/>
            <person name="Cantarel B.L."/>
            <person name="Chiu R."/>
            <person name="Coutinho P.M."/>
            <person name="Feau N."/>
            <person name="Field M."/>
            <person name="Frey P."/>
            <person name="Gelhaye E."/>
            <person name="Goldberg J."/>
            <person name="Grabherr M.G."/>
            <person name="Kodira C.D."/>
            <person name="Kohler A."/>
            <person name="Kuees U."/>
            <person name="Lindquist E.A."/>
            <person name="Lucas S.M."/>
            <person name="Mago R."/>
            <person name="Mauceli E."/>
            <person name="Morin E."/>
            <person name="Murat C."/>
            <person name="Pangilinan J.L."/>
            <person name="Park R."/>
            <person name="Pearson M."/>
            <person name="Quesneville H."/>
            <person name="Rouhier N."/>
            <person name="Sakthikumar S."/>
            <person name="Salamov A.A."/>
            <person name="Schmutz J."/>
            <person name="Selles B."/>
            <person name="Shapiro H."/>
            <person name="Tanguay P."/>
            <person name="Tuskan G.A."/>
            <person name="Henrissat B."/>
            <person name="Van de Peer Y."/>
            <person name="Rouze P."/>
            <person name="Ellis J.G."/>
            <person name="Dodds P.N."/>
            <person name="Schein J.E."/>
            <person name="Zhong S."/>
            <person name="Hamelin R.C."/>
            <person name="Grigoriev I.V."/>
            <person name="Szabo L.J."/>
            <person name="Martin F."/>
        </authorList>
    </citation>
    <scope>NUCLEOTIDE SEQUENCE [LARGE SCALE GENOMIC DNA]</scope>
    <source>
        <strain evidence="2">98AG31 / pathotype 3-4-7</strain>
    </source>
</reference>
<dbReference type="Proteomes" id="UP000001072">
    <property type="component" value="Unassembled WGS sequence"/>
</dbReference>
<name>F4RYK3_MELLP</name>
<dbReference type="KEGG" id="mlr:MELLADRAFT_110072"/>
<dbReference type="VEuPathDB" id="FungiDB:MELLADRAFT_110072"/>
<dbReference type="GeneID" id="18923961"/>
<organism evidence="2">
    <name type="scientific">Melampsora larici-populina (strain 98AG31 / pathotype 3-4-7)</name>
    <name type="common">Poplar leaf rust fungus</name>
    <dbReference type="NCBI Taxonomy" id="747676"/>
    <lineage>
        <taxon>Eukaryota</taxon>
        <taxon>Fungi</taxon>
        <taxon>Dikarya</taxon>
        <taxon>Basidiomycota</taxon>
        <taxon>Pucciniomycotina</taxon>
        <taxon>Pucciniomycetes</taxon>
        <taxon>Pucciniales</taxon>
        <taxon>Melampsoraceae</taxon>
        <taxon>Melampsora</taxon>
    </lineage>
</organism>
<gene>
    <name evidence="1" type="ORF">MELLADRAFT_110072</name>
</gene>
<evidence type="ECO:0000313" key="2">
    <source>
        <dbReference type="Proteomes" id="UP000001072"/>
    </source>
</evidence>
<dbReference type="EMBL" id="GL883130">
    <property type="protein sequence ID" value="EGG02486.1"/>
    <property type="molecule type" value="Genomic_DNA"/>
</dbReference>
<evidence type="ECO:0000313" key="1">
    <source>
        <dbReference type="EMBL" id="EGG02486.1"/>
    </source>
</evidence>
<proteinExistence type="predicted"/>
<dbReference type="HOGENOM" id="CLU_1759220_0_0_1"/>
<protein>
    <submittedName>
        <fullName evidence="1">Uncharacterized protein</fullName>
    </submittedName>
</protein>
<dbReference type="RefSeq" id="XP_007414175.1">
    <property type="nucleotide sequence ID" value="XM_007414113.1"/>
</dbReference>
<dbReference type="InParanoid" id="F4RYK3"/>